<dbReference type="Gene3D" id="3.40.50.1820">
    <property type="entry name" value="alpha/beta hydrolase"/>
    <property type="match status" value="1"/>
</dbReference>
<dbReference type="OrthoDB" id="9777383at2"/>
<dbReference type="EMBL" id="RXHU01000022">
    <property type="protein sequence ID" value="RTE10177.1"/>
    <property type="molecule type" value="Genomic_DNA"/>
</dbReference>
<keyword evidence="2" id="KW-1185">Reference proteome</keyword>
<reference evidence="1 2" key="1">
    <citation type="submission" date="2018-12" db="EMBL/GenBank/DDBJ databases">
        <title>Bacillus ochoae sp. nov., Paenibacillus whitsoniae sp. nov., Paenibacillus spiritus sp. nov. Isolated from the Mars Exploration Rover during spacecraft assembly.</title>
        <authorList>
            <person name="Seuylemezian A."/>
            <person name="Vaishampayan P."/>
        </authorList>
    </citation>
    <scope>NUCLEOTIDE SEQUENCE [LARGE SCALE GENOMIC DNA]</scope>
    <source>
        <strain evidence="1 2">MER 54</strain>
    </source>
</reference>
<organism evidence="1 2">
    <name type="scientific">Paenibacillus whitsoniae</name>
    <dbReference type="NCBI Taxonomy" id="2496558"/>
    <lineage>
        <taxon>Bacteria</taxon>
        <taxon>Bacillati</taxon>
        <taxon>Bacillota</taxon>
        <taxon>Bacilli</taxon>
        <taxon>Bacillales</taxon>
        <taxon>Paenibacillaceae</taxon>
        <taxon>Paenibacillus</taxon>
    </lineage>
</organism>
<gene>
    <name evidence="1" type="ORF">EJQ19_08405</name>
</gene>
<name>A0A3S0A5M3_9BACL</name>
<dbReference type="Pfam" id="PF00756">
    <property type="entry name" value="Esterase"/>
    <property type="match status" value="1"/>
</dbReference>
<sequence length="338" mass="38039">MKNVTAVPAEYFRAVHADLQGTIQEVSYRVGNYIQRDRRLVTDRNISNREAGRETIAGEAIYKKCSIYLPAGYDPTDSGRRYNVLYLLHGVGGDQYEWLHNSKADESSIFCNLLDNLIANGNIDPLIVVFPNGRSSYDWTDTSFNAEGTHMLGFYYFDYELRFDLVPFIESNYKTLANISDTTHDGILYNRMHRAIAGLSMGGMQVLNLIVGGYRHDSTRFTGTNSPWNNGLDRTVLAPGMIDLFAYVGAFSNAPTSSDGKTLAESLISSRHNLDLLYVTCGDADRIAMDSYTQTVEGLIHHAGDHLHHFYPILIKDGCHDFPVWNNGVYNFSRLIFQ</sequence>
<comment type="caution">
    <text evidence="1">The sequence shown here is derived from an EMBL/GenBank/DDBJ whole genome shotgun (WGS) entry which is preliminary data.</text>
</comment>
<evidence type="ECO:0000313" key="2">
    <source>
        <dbReference type="Proteomes" id="UP000276128"/>
    </source>
</evidence>
<evidence type="ECO:0000313" key="1">
    <source>
        <dbReference type="EMBL" id="RTE10177.1"/>
    </source>
</evidence>
<dbReference type="PANTHER" id="PTHR48098">
    <property type="entry name" value="ENTEROCHELIN ESTERASE-RELATED"/>
    <property type="match status" value="1"/>
</dbReference>
<proteinExistence type="predicted"/>
<dbReference type="Proteomes" id="UP000276128">
    <property type="component" value="Unassembled WGS sequence"/>
</dbReference>
<dbReference type="AlphaFoldDB" id="A0A3S0A5M3"/>
<dbReference type="InterPro" id="IPR050583">
    <property type="entry name" value="Mycobacterial_A85_antigen"/>
</dbReference>
<dbReference type="InterPro" id="IPR029058">
    <property type="entry name" value="AB_hydrolase_fold"/>
</dbReference>
<accession>A0A3S0A5M3</accession>
<dbReference type="RefSeq" id="WP_126140759.1">
    <property type="nucleotide sequence ID" value="NZ_RXHU01000022.1"/>
</dbReference>
<protein>
    <submittedName>
        <fullName evidence="1">Esterase</fullName>
    </submittedName>
</protein>
<dbReference type="SUPFAM" id="SSF53474">
    <property type="entry name" value="alpha/beta-Hydrolases"/>
    <property type="match status" value="1"/>
</dbReference>
<dbReference type="InterPro" id="IPR000801">
    <property type="entry name" value="Esterase-like"/>
</dbReference>